<evidence type="ECO:0000313" key="3">
    <source>
        <dbReference type="Proteomes" id="UP001155240"/>
    </source>
</evidence>
<keyword evidence="1" id="KW-0812">Transmembrane</keyword>
<evidence type="ECO:0000313" key="2">
    <source>
        <dbReference type="EMBL" id="MCM6763871.1"/>
    </source>
</evidence>
<accession>A0A9X2ITM2</accession>
<name>A0A9X2ITM2_9MICO</name>
<evidence type="ECO:0000256" key="1">
    <source>
        <dbReference type="SAM" id="Phobius"/>
    </source>
</evidence>
<keyword evidence="3" id="KW-1185">Reference proteome</keyword>
<organism evidence="2 3">
    <name type="scientific">Rathayibacter rubneri</name>
    <dbReference type="NCBI Taxonomy" id="2950106"/>
    <lineage>
        <taxon>Bacteria</taxon>
        <taxon>Bacillati</taxon>
        <taxon>Actinomycetota</taxon>
        <taxon>Actinomycetes</taxon>
        <taxon>Micrococcales</taxon>
        <taxon>Microbacteriaceae</taxon>
        <taxon>Rathayibacter</taxon>
    </lineage>
</organism>
<dbReference type="AlphaFoldDB" id="A0A9X2ITM2"/>
<dbReference type="InterPro" id="IPR023076">
    <property type="entry name" value="HMG_CoA_Rdtase_CS"/>
</dbReference>
<dbReference type="PROSITE" id="PS00318">
    <property type="entry name" value="HMG_COA_REDUCTASE_2"/>
    <property type="match status" value="1"/>
</dbReference>
<dbReference type="Proteomes" id="UP001155240">
    <property type="component" value="Unassembled WGS sequence"/>
</dbReference>
<protein>
    <submittedName>
        <fullName evidence="2">Uncharacterized protein</fullName>
    </submittedName>
</protein>
<keyword evidence="1" id="KW-0472">Membrane</keyword>
<dbReference type="GO" id="GO:0004420">
    <property type="term" value="F:hydroxymethylglutaryl-CoA reductase (NADPH) activity"/>
    <property type="evidence" value="ECO:0007669"/>
    <property type="project" value="InterPro"/>
</dbReference>
<gene>
    <name evidence="2" type="ORF">NB037_15750</name>
</gene>
<dbReference type="EMBL" id="JAMRYM010000089">
    <property type="protein sequence ID" value="MCM6763871.1"/>
    <property type="molecule type" value="Genomic_DNA"/>
</dbReference>
<feature type="transmembrane region" description="Helical" evidence="1">
    <location>
        <begin position="15"/>
        <end position="38"/>
    </location>
</feature>
<proteinExistence type="predicted"/>
<dbReference type="RefSeq" id="WP_251947358.1">
    <property type="nucleotide sequence ID" value="NZ_JAMRYM010000089.1"/>
</dbReference>
<reference evidence="2" key="1">
    <citation type="submission" date="2022-06" db="EMBL/GenBank/DDBJ databases">
        <title>Whole genome shotgun sequencing (WGS) of Rathayibacter sp. ZW T2_19, isolated from stored onions (Allium cepa).</title>
        <authorList>
            <person name="Stoll D.A."/>
            <person name="Huch M."/>
        </authorList>
    </citation>
    <scope>NUCLEOTIDE SEQUENCE</scope>
    <source>
        <strain evidence="2">ZW T2_19</strain>
    </source>
</reference>
<sequence>MSTDTPRLRLGPRPWTVVVVVAVVLGAMAAAFLAGLALRAPDAAAYDNGLRSLTTTGVVETRTMPVPTALGTVGGGTSVDVRASAPAGAASA</sequence>
<comment type="caution">
    <text evidence="2">The sequence shown here is derived from an EMBL/GenBank/DDBJ whole genome shotgun (WGS) entry which is preliminary data.</text>
</comment>
<keyword evidence="1" id="KW-1133">Transmembrane helix</keyword>